<dbReference type="PRINTS" id="PR00420">
    <property type="entry name" value="RNGMNOXGNASE"/>
</dbReference>
<dbReference type="SUPFAM" id="SSF51905">
    <property type="entry name" value="FAD/NAD(P)-binding domain"/>
    <property type="match status" value="1"/>
</dbReference>
<keyword evidence="1" id="KW-0560">Oxidoreductase</keyword>
<protein>
    <submittedName>
        <fullName evidence="3">FAD-dependent oxidoreductase</fullName>
    </submittedName>
</protein>
<evidence type="ECO:0000313" key="3">
    <source>
        <dbReference type="EMBL" id="WBG89548.1"/>
    </source>
</evidence>
<evidence type="ECO:0000259" key="2">
    <source>
        <dbReference type="Pfam" id="PF01494"/>
    </source>
</evidence>
<evidence type="ECO:0000256" key="1">
    <source>
        <dbReference type="ARBA" id="ARBA00023002"/>
    </source>
</evidence>
<dbReference type="PANTHER" id="PTHR43476:SF5">
    <property type="entry name" value="FAD-DEPENDENT MONOOXYGENASE"/>
    <property type="match status" value="1"/>
</dbReference>
<dbReference type="AlphaFoldDB" id="A0AAJ5QHH5"/>
<dbReference type="Gene3D" id="3.50.50.60">
    <property type="entry name" value="FAD/NAD(P)-binding domain"/>
    <property type="match status" value="2"/>
</dbReference>
<keyword evidence="4" id="KW-1185">Reference proteome</keyword>
<dbReference type="NCBIfam" id="NF004834">
    <property type="entry name" value="PRK06185.1-3"/>
    <property type="match status" value="1"/>
</dbReference>
<dbReference type="Pfam" id="PF01494">
    <property type="entry name" value="FAD_binding_3"/>
    <property type="match status" value="1"/>
</dbReference>
<dbReference type="RefSeq" id="WP_269949153.1">
    <property type="nucleotide sequence ID" value="NZ_CP104758.1"/>
</dbReference>
<evidence type="ECO:0000313" key="4">
    <source>
        <dbReference type="Proteomes" id="UP001211544"/>
    </source>
</evidence>
<dbReference type="GO" id="GO:0016491">
    <property type="term" value="F:oxidoreductase activity"/>
    <property type="evidence" value="ECO:0007669"/>
    <property type="project" value="UniProtKB-KW"/>
</dbReference>
<name>A0AAJ5QHH5_9GAMM</name>
<proteinExistence type="predicted"/>
<dbReference type="EMBL" id="CP104758">
    <property type="protein sequence ID" value="WBG89548.1"/>
    <property type="molecule type" value="Genomic_DNA"/>
</dbReference>
<dbReference type="GO" id="GO:0071949">
    <property type="term" value="F:FAD binding"/>
    <property type="evidence" value="ECO:0007669"/>
    <property type="project" value="InterPro"/>
</dbReference>
<dbReference type="Proteomes" id="UP001211544">
    <property type="component" value="Chromosome"/>
</dbReference>
<feature type="domain" description="FAD-binding" evidence="2">
    <location>
        <begin position="9"/>
        <end position="345"/>
    </location>
</feature>
<dbReference type="InterPro" id="IPR036188">
    <property type="entry name" value="FAD/NAD-bd_sf"/>
</dbReference>
<dbReference type="InterPro" id="IPR050631">
    <property type="entry name" value="PheA/TfdB_FAD_monoxygenase"/>
</dbReference>
<dbReference type="KEGG" id="kpie:N5580_10505"/>
<sequence>MPSQTLSADCCIVGGGPAGLMTGYLLARAGLQVVVLEKHADFLRDFRGDTIHPSTLEVMHHLGLLDKLLALPHQRAEKLQAEMGGEEVTMADFSRLPLRCRFIAFMPQWDFLNFLAGESATFPGFRLLSSTALSDLIVEQGRVCGVTALRDGQPLTIRAQLVIGADGRHSAVREKAGLASRSFGAPRDVIWFRLDKQPEDPTLGSGHTGPRNNFIVIDRGDYWQCGFTIQKGEFEALQRDGLAALKQRIAAVAPFSAARLEAIDDWSQIRLLSIRIDRLERWMKPGLLCIGDAAHAMSPIGGVGVNLAIQDAVAAANYLTQPLQRGRVRLRDLARVQKRRQFPTVATQFLQIKMSRNRPGTGAKNPMPGILRKWPFLRFVFGRLLGMGFRMEKPRRFIAR</sequence>
<dbReference type="PANTHER" id="PTHR43476">
    <property type="entry name" value="3-(3-HYDROXY-PHENYL)PROPIONATE/3-HYDROXYCINNAMIC ACID HYDROXYLASE"/>
    <property type="match status" value="1"/>
</dbReference>
<dbReference type="NCBIfam" id="NF004835">
    <property type="entry name" value="PRK06185.1-4"/>
    <property type="match status" value="1"/>
</dbReference>
<gene>
    <name evidence="3" type="ORF">N5580_10505</name>
</gene>
<dbReference type="InterPro" id="IPR002938">
    <property type="entry name" value="FAD-bd"/>
</dbReference>
<organism evidence="3 4">
    <name type="scientific">Pantoea piersonii</name>
    <dbReference type="NCBI Taxonomy" id="2364647"/>
    <lineage>
        <taxon>Bacteria</taxon>
        <taxon>Pseudomonadati</taxon>
        <taxon>Pseudomonadota</taxon>
        <taxon>Gammaproteobacteria</taxon>
        <taxon>Enterobacterales</taxon>
        <taxon>Erwiniaceae</taxon>
        <taxon>Pantoea</taxon>
    </lineage>
</organism>
<accession>A0AAJ5QHH5</accession>
<reference evidence="3 4" key="1">
    <citation type="journal article" date="2022" name="J Glob Antimicrob Resist">
        <title>First complete genome of a multidrug resistant strain of the novel human pathogen Kalamiella piersonii (GABEKP28) identified in human saliva.</title>
        <authorList>
            <person name="McDonagh F."/>
            <person name="Singh N.K."/>
            <person name="Venkateswaran K."/>
            <person name="Lonappan A.M."/>
            <person name="Hallahan B."/>
            <person name="Tuohy A."/>
            <person name="Burke L."/>
            <person name="Kovarova A."/>
            <person name="Miliotis G."/>
        </authorList>
    </citation>
    <scope>NUCLEOTIDE SEQUENCE [LARGE SCALE GENOMIC DNA]</scope>
    <source>
        <strain evidence="3 4">GABEKP28</strain>
    </source>
</reference>